<accession>A0A2T2NEX5</accession>
<keyword evidence="8 9" id="KW-0472">Membrane</keyword>
<evidence type="ECO:0000313" key="11">
    <source>
        <dbReference type="EMBL" id="PSN63598.1"/>
    </source>
</evidence>
<feature type="compositionally biased region" description="Pro residues" evidence="10">
    <location>
        <begin position="32"/>
        <end position="42"/>
    </location>
</feature>
<evidence type="ECO:0000256" key="4">
    <source>
        <dbReference type="ARBA" id="ARBA00022824"/>
    </source>
</evidence>
<evidence type="ECO:0000256" key="9">
    <source>
        <dbReference type="RuleBase" id="RU368073"/>
    </source>
</evidence>
<dbReference type="GO" id="GO:0005793">
    <property type="term" value="C:endoplasmic reticulum-Golgi intermediate compartment"/>
    <property type="evidence" value="ECO:0007669"/>
    <property type="project" value="UniProtKB-UniRule"/>
</dbReference>
<feature type="transmembrane region" description="Helical" evidence="9">
    <location>
        <begin position="316"/>
        <end position="333"/>
    </location>
</feature>
<dbReference type="STRING" id="1448308.A0A2T2NEX5"/>
<keyword evidence="7 9" id="KW-0333">Golgi apparatus</keyword>
<name>A0A2T2NEX5_CORCC</name>
<feature type="region of interest" description="Disordered" evidence="10">
    <location>
        <begin position="1"/>
        <end position="74"/>
    </location>
</feature>
<dbReference type="AlphaFoldDB" id="A0A2T2NEX5"/>
<evidence type="ECO:0000256" key="2">
    <source>
        <dbReference type="ARBA" id="ARBA00022448"/>
    </source>
</evidence>
<evidence type="ECO:0000256" key="10">
    <source>
        <dbReference type="SAM" id="MobiDB-lite"/>
    </source>
</evidence>
<evidence type="ECO:0000313" key="12">
    <source>
        <dbReference type="Proteomes" id="UP000240883"/>
    </source>
</evidence>
<dbReference type="GO" id="GO:0005789">
    <property type="term" value="C:endoplasmic reticulum membrane"/>
    <property type="evidence" value="ECO:0007669"/>
    <property type="project" value="UniProtKB-SubCell"/>
</dbReference>
<dbReference type="OrthoDB" id="337750at2759"/>
<dbReference type="PANTHER" id="PTHR14083:SF0">
    <property type="entry name" value="YIP1D-INTERACTING FACTOR 1, ISOFORM C"/>
    <property type="match status" value="1"/>
</dbReference>
<comment type="similarity">
    <text evidence="1 9">Belongs to the YIF1 family.</text>
</comment>
<evidence type="ECO:0000256" key="1">
    <source>
        <dbReference type="ARBA" id="ARBA00009727"/>
    </source>
</evidence>
<dbReference type="EMBL" id="KZ678139">
    <property type="protein sequence ID" value="PSN63598.1"/>
    <property type="molecule type" value="Genomic_DNA"/>
</dbReference>
<dbReference type="GO" id="GO:0006888">
    <property type="term" value="P:endoplasmic reticulum to Golgi vesicle-mediated transport"/>
    <property type="evidence" value="ECO:0007669"/>
    <property type="project" value="UniProtKB-UniRule"/>
</dbReference>
<keyword evidence="12" id="KW-1185">Reference proteome</keyword>
<keyword evidence="3 9" id="KW-0812">Transmembrane</keyword>
<evidence type="ECO:0000256" key="3">
    <source>
        <dbReference type="ARBA" id="ARBA00022692"/>
    </source>
</evidence>
<dbReference type="GO" id="GO:0030134">
    <property type="term" value="C:COPII-coated ER to Golgi transport vesicle"/>
    <property type="evidence" value="ECO:0007669"/>
    <property type="project" value="TreeGrafter"/>
</dbReference>
<keyword evidence="6 9" id="KW-1133">Transmembrane helix</keyword>
<feature type="transmembrane region" description="Helical" evidence="9">
    <location>
        <begin position="235"/>
        <end position="256"/>
    </location>
</feature>
<evidence type="ECO:0000256" key="7">
    <source>
        <dbReference type="ARBA" id="ARBA00023034"/>
    </source>
</evidence>
<evidence type="ECO:0000256" key="8">
    <source>
        <dbReference type="ARBA" id="ARBA00023136"/>
    </source>
</evidence>
<proteinExistence type="inferred from homology"/>
<organism evidence="11 12">
    <name type="scientific">Corynespora cassiicola Philippines</name>
    <dbReference type="NCBI Taxonomy" id="1448308"/>
    <lineage>
        <taxon>Eukaryota</taxon>
        <taxon>Fungi</taxon>
        <taxon>Dikarya</taxon>
        <taxon>Ascomycota</taxon>
        <taxon>Pezizomycotina</taxon>
        <taxon>Dothideomycetes</taxon>
        <taxon>Pleosporomycetidae</taxon>
        <taxon>Pleosporales</taxon>
        <taxon>Corynesporascaceae</taxon>
        <taxon>Corynespora</taxon>
    </lineage>
</organism>
<evidence type="ECO:0000256" key="5">
    <source>
        <dbReference type="ARBA" id="ARBA00022927"/>
    </source>
</evidence>
<reference evidence="11 12" key="1">
    <citation type="journal article" date="2018" name="Front. Microbiol.">
        <title>Genome-Wide Analysis of Corynespora cassiicola Leaf Fall Disease Putative Effectors.</title>
        <authorList>
            <person name="Lopez D."/>
            <person name="Ribeiro S."/>
            <person name="Label P."/>
            <person name="Fumanal B."/>
            <person name="Venisse J.S."/>
            <person name="Kohler A."/>
            <person name="de Oliveira R.R."/>
            <person name="Labutti K."/>
            <person name="Lipzen A."/>
            <person name="Lail K."/>
            <person name="Bauer D."/>
            <person name="Ohm R.A."/>
            <person name="Barry K.W."/>
            <person name="Spatafora J."/>
            <person name="Grigoriev I.V."/>
            <person name="Martin F.M."/>
            <person name="Pujade-Renaud V."/>
        </authorList>
    </citation>
    <scope>NUCLEOTIDE SEQUENCE [LARGE SCALE GENOMIC DNA]</scope>
    <source>
        <strain evidence="11 12">Philippines</strain>
    </source>
</reference>
<sequence>MQRPNYANPAPAHSPPLHHPVPQHVSTVPQLRSPPPPQPPSQPQSGYGYAGQQQQQQQQPGGPGGGYNMHPAFGGFMNDPTAQMGFQIGKSAVDAGQQYMEQNFGRFVSVSALKHYFNVSNSYVVSKLSIVLFPWWHKPWSRQQRISNNGQDGYYLPPRDDINSPDMYIPMMALVTYILLSTLLAGLRGAFNPELLGYTATRAISVMLLEIAVIKTGTFILNISSSSQLLDLLAYSGYKFVGVIVSLLFSSLLGHLGLGSATVGWIIFLYCFGANAFFLLRSLRYVLLPDQGSQGGFGGAAGVTIRSGQKQRRSHFLFIYSYVVQFGFMLWLSKV</sequence>
<keyword evidence="5 9" id="KW-0653">Protein transport</keyword>
<dbReference type="GO" id="GO:0015031">
    <property type="term" value="P:protein transport"/>
    <property type="evidence" value="ECO:0007669"/>
    <property type="project" value="UniProtKB-KW"/>
</dbReference>
<dbReference type="Pfam" id="PF03878">
    <property type="entry name" value="YIF1"/>
    <property type="match status" value="1"/>
</dbReference>
<evidence type="ECO:0000256" key="6">
    <source>
        <dbReference type="ARBA" id="ARBA00022989"/>
    </source>
</evidence>
<gene>
    <name evidence="11" type="ORF">BS50DRAFT_557670</name>
</gene>
<dbReference type="PANTHER" id="PTHR14083">
    <property type="entry name" value="YIP1 INTERACTING FACTOR HOMOLOG YIF1 PROTEIN"/>
    <property type="match status" value="1"/>
</dbReference>
<dbReference type="Proteomes" id="UP000240883">
    <property type="component" value="Unassembled WGS sequence"/>
</dbReference>
<feature type="transmembrane region" description="Helical" evidence="9">
    <location>
        <begin position="203"/>
        <end position="223"/>
    </location>
</feature>
<comment type="subcellular location">
    <subcellularLocation>
        <location evidence="9">Endoplasmic reticulum membrane</location>
        <topology evidence="9">Multi-pass membrane protein</topology>
    </subcellularLocation>
    <subcellularLocation>
        <location evidence="9">Golgi apparatus membrane</location>
        <topology evidence="9">Multi-pass membrane protein</topology>
    </subcellularLocation>
</comment>
<protein>
    <recommendedName>
        <fullName evidence="9">Protein YIF1</fullName>
    </recommendedName>
</protein>
<feature type="transmembrane region" description="Helical" evidence="9">
    <location>
        <begin position="168"/>
        <end position="191"/>
    </location>
</feature>
<dbReference type="GO" id="GO:0000139">
    <property type="term" value="C:Golgi membrane"/>
    <property type="evidence" value="ECO:0007669"/>
    <property type="project" value="UniProtKB-SubCell"/>
</dbReference>
<dbReference type="InterPro" id="IPR005578">
    <property type="entry name" value="Yif1_fam"/>
</dbReference>
<keyword evidence="4 9" id="KW-0256">Endoplasmic reticulum</keyword>
<keyword evidence="2 9" id="KW-0813">Transport</keyword>
<comment type="function">
    <text evidence="9">Has a role in transport between endoplasmic reticulum and Golgi.</text>
</comment>
<feature type="transmembrane region" description="Helical" evidence="9">
    <location>
        <begin position="262"/>
        <end position="280"/>
    </location>
</feature>
<feature type="compositionally biased region" description="Low complexity" evidence="10">
    <location>
        <begin position="43"/>
        <end position="60"/>
    </location>
</feature>